<evidence type="ECO:0000313" key="16">
    <source>
        <dbReference type="EMBL" id="AFA49209.1"/>
    </source>
</evidence>
<evidence type="ECO:0000256" key="4">
    <source>
        <dbReference type="ARBA" id="ARBA00011245"/>
    </source>
</evidence>
<feature type="binding site" evidence="12">
    <location>
        <position position="154"/>
    </location>
    <ligand>
        <name>substrate</name>
    </ligand>
</feature>
<feature type="binding site" evidence="13">
    <location>
        <position position="37"/>
    </location>
    <ligand>
        <name>(2R)-3-phosphoglycerate</name>
        <dbReference type="ChEBI" id="CHEBI:58272"/>
    </ligand>
</feature>
<accession>H6LDP5</accession>
<keyword evidence="7 12" id="KW-0808">Transferase</keyword>
<comment type="pathway">
    <text evidence="2 12">Carbohydrate degradation; glycolysis; pyruvate from D-glyceraldehyde 3-phosphate: step 2/5.</text>
</comment>
<keyword evidence="11 12" id="KW-0324">Glycolysis</keyword>
<dbReference type="RefSeq" id="WP_014356809.1">
    <property type="nucleotide sequence ID" value="NC_016894.1"/>
</dbReference>
<dbReference type="GO" id="GO:0006096">
    <property type="term" value="P:glycolytic process"/>
    <property type="evidence" value="ECO:0007669"/>
    <property type="project" value="UniProtKB-UniRule"/>
</dbReference>
<gene>
    <name evidence="12 16" type="primary">pgk</name>
    <name evidence="16" type="ordered locus">Awo_c24520</name>
</gene>
<dbReference type="Proteomes" id="UP000007177">
    <property type="component" value="Chromosome"/>
</dbReference>
<evidence type="ECO:0000256" key="10">
    <source>
        <dbReference type="ARBA" id="ARBA00022840"/>
    </source>
</evidence>
<dbReference type="FunFam" id="3.40.50.1260:FF:000003">
    <property type="entry name" value="Phosphoglycerate kinase"/>
    <property type="match status" value="1"/>
</dbReference>
<proteinExistence type="inferred from homology"/>
<dbReference type="InterPro" id="IPR001576">
    <property type="entry name" value="Phosphoglycerate_kinase"/>
</dbReference>
<dbReference type="UniPathway" id="UPA00109">
    <property type="reaction ID" value="UER00185"/>
</dbReference>
<evidence type="ECO:0000256" key="7">
    <source>
        <dbReference type="ARBA" id="ARBA00022679"/>
    </source>
</evidence>
<feature type="binding site" evidence="12 14">
    <location>
        <begin position="352"/>
        <end position="355"/>
    </location>
    <ligand>
        <name>ATP</name>
        <dbReference type="ChEBI" id="CHEBI:30616"/>
    </ligand>
</feature>
<dbReference type="GO" id="GO:0005829">
    <property type="term" value="C:cytosol"/>
    <property type="evidence" value="ECO:0007669"/>
    <property type="project" value="TreeGrafter"/>
</dbReference>
<evidence type="ECO:0000256" key="15">
    <source>
        <dbReference type="RuleBase" id="RU000532"/>
    </source>
</evidence>
<evidence type="ECO:0000256" key="3">
    <source>
        <dbReference type="ARBA" id="ARBA00008982"/>
    </source>
</evidence>
<feature type="binding site" evidence="12 14">
    <location>
        <position position="204"/>
    </location>
    <ligand>
        <name>ATP</name>
        <dbReference type="ChEBI" id="CHEBI:30616"/>
    </ligand>
</feature>
<dbReference type="PANTHER" id="PTHR11406:SF23">
    <property type="entry name" value="PHOSPHOGLYCERATE KINASE 1, CHLOROPLASTIC-RELATED"/>
    <property type="match status" value="1"/>
</dbReference>
<feature type="binding site" evidence="13">
    <location>
        <position position="154"/>
    </location>
    <ligand>
        <name>(2R)-3-phosphoglycerate</name>
        <dbReference type="ChEBI" id="CHEBI:58272"/>
    </ligand>
</feature>
<evidence type="ECO:0000256" key="1">
    <source>
        <dbReference type="ARBA" id="ARBA00000642"/>
    </source>
</evidence>
<evidence type="ECO:0000256" key="11">
    <source>
        <dbReference type="ARBA" id="ARBA00023152"/>
    </source>
</evidence>
<dbReference type="KEGG" id="awo:Awo_c24520"/>
<feature type="binding site" evidence="12">
    <location>
        <position position="295"/>
    </location>
    <ligand>
        <name>ATP</name>
        <dbReference type="ChEBI" id="CHEBI:30616"/>
    </ligand>
</feature>
<dbReference type="InterPro" id="IPR015824">
    <property type="entry name" value="Phosphoglycerate_kinase_N"/>
</dbReference>
<feature type="binding site" evidence="12 13">
    <location>
        <begin position="60"/>
        <end position="63"/>
    </location>
    <ligand>
        <name>substrate</name>
    </ligand>
</feature>
<dbReference type="HOGENOM" id="CLU_025427_0_2_9"/>
<evidence type="ECO:0000256" key="2">
    <source>
        <dbReference type="ARBA" id="ARBA00004838"/>
    </source>
</evidence>
<evidence type="ECO:0000256" key="9">
    <source>
        <dbReference type="ARBA" id="ARBA00022777"/>
    </source>
</evidence>
<dbReference type="Gene3D" id="3.40.50.1260">
    <property type="entry name" value="Phosphoglycerate kinase, N-terminal domain"/>
    <property type="match status" value="2"/>
</dbReference>
<feature type="binding site" evidence="12 14">
    <location>
        <position position="326"/>
    </location>
    <ligand>
        <name>ATP</name>
        <dbReference type="ChEBI" id="CHEBI:30616"/>
    </ligand>
</feature>
<dbReference type="InterPro" id="IPR015911">
    <property type="entry name" value="Phosphoglycerate_kinase_CS"/>
</dbReference>
<dbReference type="EMBL" id="CP002987">
    <property type="protein sequence ID" value="AFA49209.1"/>
    <property type="molecule type" value="Genomic_DNA"/>
</dbReference>
<keyword evidence="10 12" id="KW-0067">ATP-binding</keyword>
<feature type="binding site" evidence="12 13">
    <location>
        <begin position="21"/>
        <end position="23"/>
    </location>
    <ligand>
        <name>substrate</name>
    </ligand>
</feature>
<reference evidence="17" key="1">
    <citation type="submission" date="2011-07" db="EMBL/GenBank/DDBJ databases">
        <title>Complete genome sequence of Acetobacterium woodii.</title>
        <authorList>
            <person name="Poehlein A."/>
            <person name="Schmidt S."/>
            <person name="Kaster A.-K."/>
            <person name="Goenrich M."/>
            <person name="Vollmers J."/>
            <person name="Thuermer A."/>
            <person name="Gottschalk G."/>
            <person name="Thauer R.K."/>
            <person name="Daniel R."/>
            <person name="Mueller V."/>
        </authorList>
    </citation>
    <scope>NUCLEOTIDE SEQUENCE [LARGE SCALE GENOMIC DNA]</scope>
    <source>
        <strain evidence="17">ATCC 29683 / DSM 1030 / JCM 2381 / KCTC 1655 / WB1</strain>
    </source>
</reference>
<name>H6LDP5_ACEWD</name>
<dbReference type="PANTHER" id="PTHR11406">
    <property type="entry name" value="PHOSPHOGLYCERATE KINASE"/>
    <property type="match status" value="1"/>
</dbReference>
<dbReference type="GO" id="GO:0005524">
    <property type="term" value="F:ATP binding"/>
    <property type="evidence" value="ECO:0007669"/>
    <property type="project" value="UniProtKB-KW"/>
</dbReference>
<evidence type="ECO:0000256" key="5">
    <source>
        <dbReference type="ARBA" id="ARBA00013061"/>
    </source>
</evidence>
<keyword evidence="12" id="KW-0963">Cytoplasm</keyword>
<dbReference type="Pfam" id="PF00162">
    <property type="entry name" value="PGK"/>
    <property type="match status" value="1"/>
</dbReference>
<reference evidence="16 17" key="2">
    <citation type="journal article" date="2012" name="PLoS ONE">
        <title>An ancient pathway combining carbon dioxide fixation with the generation and utilization of a sodium ion gradient for ATP synthesis.</title>
        <authorList>
            <person name="Poehlein A."/>
            <person name="Schmidt S."/>
            <person name="Kaster A.K."/>
            <person name="Goenrich M."/>
            <person name="Vollmers J."/>
            <person name="Thurmer A."/>
            <person name="Bertsch J."/>
            <person name="Schuchmann K."/>
            <person name="Voigt B."/>
            <person name="Hecker M."/>
            <person name="Daniel R."/>
            <person name="Thauer R.K."/>
            <person name="Gottschalk G."/>
            <person name="Muller V."/>
        </authorList>
    </citation>
    <scope>NUCLEOTIDE SEQUENCE [LARGE SCALE GENOMIC DNA]</scope>
    <source>
        <strain evidence="17">ATCC 29683 / DSM 1030 / JCM 2381 / KCTC 1655 / WB1</strain>
    </source>
</reference>
<evidence type="ECO:0000256" key="8">
    <source>
        <dbReference type="ARBA" id="ARBA00022741"/>
    </source>
</evidence>
<sequence length="396" mass="42148">MSKKTVSDIDLKGKKVLMRADFNVPLDENGVITDETRITAALPTINYILDQGAALILMSHMGRPKNQPNPKFSLEPVAKKLSELLKKEVIFNDDGAVTGSVTVAAAAALKPGQILLLQNTRFRPEEEKNDHRFAKELADLGDVFVNDAFGTAHRAHASTVGIAEFLPGVSGFLIQKELDFMGKALEKPERPFVAILGGSKVSDKIGVINNLLEKVDTLIIGGGMAFTFLKAQGYEIGKSLLEADKMELANELVKKAQEKGVKLLLPVDVVAAETFAADAPFVVVNINAIPAHSLGLDIGPETAAIYTKVILEAKTVIWNGPMGVFEMPAFAKGTEAVAKAMSDSDAITIIGGGDSAAAVKILGYEEGMSHISTGGGASLEFLEGKKLPGIEILQDK</sequence>
<dbReference type="FunFam" id="3.40.50.1260:FF:000006">
    <property type="entry name" value="Phosphoglycerate kinase"/>
    <property type="match status" value="1"/>
</dbReference>
<feature type="binding site" evidence="12">
    <location>
        <position position="121"/>
    </location>
    <ligand>
        <name>substrate</name>
    </ligand>
</feature>
<dbReference type="EC" id="2.7.2.3" evidence="5 12"/>
<evidence type="ECO:0000256" key="13">
    <source>
        <dbReference type="PIRSR" id="PIRSR000724-1"/>
    </source>
</evidence>
<organism evidence="16 17">
    <name type="scientific">Acetobacterium woodii (strain ATCC 29683 / DSM 1030 / JCM 2381 / KCTC 1655 / WB1)</name>
    <dbReference type="NCBI Taxonomy" id="931626"/>
    <lineage>
        <taxon>Bacteria</taxon>
        <taxon>Bacillati</taxon>
        <taxon>Bacillota</taxon>
        <taxon>Clostridia</taxon>
        <taxon>Eubacteriales</taxon>
        <taxon>Eubacteriaceae</taxon>
        <taxon>Acetobacterium</taxon>
    </lineage>
</organism>
<dbReference type="CDD" id="cd00318">
    <property type="entry name" value="Phosphoglycerate_kinase"/>
    <property type="match status" value="1"/>
</dbReference>
<feature type="binding site" evidence="12">
    <location>
        <position position="37"/>
    </location>
    <ligand>
        <name>substrate</name>
    </ligand>
</feature>
<comment type="subcellular location">
    <subcellularLocation>
        <location evidence="12">Cytoplasm</location>
    </subcellularLocation>
</comment>
<dbReference type="PROSITE" id="PS00111">
    <property type="entry name" value="PGLYCERATE_KINASE"/>
    <property type="match status" value="1"/>
</dbReference>
<keyword evidence="8 12" id="KW-0547">Nucleotide-binding</keyword>
<comment type="subunit">
    <text evidence="4 12">Monomer.</text>
</comment>
<evidence type="ECO:0000256" key="14">
    <source>
        <dbReference type="PIRSR" id="PIRSR000724-2"/>
    </source>
</evidence>
<keyword evidence="9 12" id="KW-0418">Kinase</keyword>
<dbReference type="GO" id="GO:0006094">
    <property type="term" value="P:gluconeogenesis"/>
    <property type="evidence" value="ECO:0007669"/>
    <property type="project" value="TreeGrafter"/>
</dbReference>
<dbReference type="OrthoDB" id="9808460at2"/>
<dbReference type="STRING" id="931626.Awo_c24520"/>
<dbReference type="PIRSF" id="PIRSF000724">
    <property type="entry name" value="Pgk"/>
    <property type="match status" value="1"/>
</dbReference>
<evidence type="ECO:0000256" key="6">
    <source>
        <dbReference type="ARBA" id="ARBA00016471"/>
    </source>
</evidence>
<protein>
    <recommendedName>
        <fullName evidence="6 12">Phosphoglycerate kinase</fullName>
        <ecNumber evidence="5 12">2.7.2.3</ecNumber>
    </recommendedName>
</protein>
<dbReference type="HAMAP" id="MF_00145">
    <property type="entry name" value="Phosphoglyc_kinase"/>
    <property type="match status" value="1"/>
</dbReference>
<dbReference type="PRINTS" id="PR00477">
    <property type="entry name" value="PHGLYCKINASE"/>
</dbReference>
<comment type="catalytic activity">
    <reaction evidence="1 12 15">
        <text>(2R)-3-phosphoglycerate + ATP = (2R)-3-phospho-glyceroyl phosphate + ADP</text>
        <dbReference type="Rhea" id="RHEA:14801"/>
        <dbReference type="ChEBI" id="CHEBI:30616"/>
        <dbReference type="ChEBI" id="CHEBI:57604"/>
        <dbReference type="ChEBI" id="CHEBI:58272"/>
        <dbReference type="ChEBI" id="CHEBI:456216"/>
        <dbReference type="EC" id="2.7.2.3"/>
    </reaction>
</comment>
<dbReference type="SUPFAM" id="SSF53748">
    <property type="entry name" value="Phosphoglycerate kinase"/>
    <property type="match status" value="1"/>
</dbReference>
<evidence type="ECO:0000313" key="17">
    <source>
        <dbReference type="Proteomes" id="UP000007177"/>
    </source>
</evidence>
<dbReference type="InterPro" id="IPR036043">
    <property type="entry name" value="Phosphoglycerate_kinase_sf"/>
</dbReference>
<comment type="similarity">
    <text evidence="3 12 15">Belongs to the phosphoglycerate kinase family.</text>
</comment>
<dbReference type="GO" id="GO:0004618">
    <property type="term" value="F:phosphoglycerate kinase activity"/>
    <property type="evidence" value="ECO:0007669"/>
    <property type="project" value="UniProtKB-UniRule"/>
</dbReference>
<dbReference type="GO" id="GO:0043531">
    <property type="term" value="F:ADP binding"/>
    <property type="evidence" value="ECO:0007669"/>
    <property type="project" value="TreeGrafter"/>
</dbReference>
<keyword evidence="17" id="KW-1185">Reference proteome</keyword>
<dbReference type="eggNOG" id="COG0126">
    <property type="taxonomic scope" value="Bacteria"/>
</dbReference>
<feature type="binding site" evidence="13">
    <location>
        <position position="121"/>
    </location>
    <ligand>
        <name>(2R)-3-phosphoglycerate</name>
        <dbReference type="ChEBI" id="CHEBI:58272"/>
    </ligand>
</feature>
<dbReference type="AlphaFoldDB" id="H6LDP5"/>
<evidence type="ECO:0000256" key="12">
    <source>
        <dbReference type="HAMAP-Rule" id="MF_00145"/>
    </source>
</evidence>